<protein>
    <submittedName>
        <fullName evidence="2">Methyltransferase type 11</fullName>
    </submittedName>
</protein>
<dbReference type="InterPro" id="IPR029063">
    <property type="entry name" value="SAM-dependent_MTases_sf"/>
</dbReference>
<accession>A0A0D5LPR3</accession>
<dbReference type="SUPFAM" id="SSF53335">
    <property type="entry name" value="S-adenosyl-L-methionine-dependent methyltransferases"/>
    <property type="match status" value="1"/>
</dbReference>
<dbReference type="RefSeq" id="WP_045680914.1">
    <property type="nucleotide sequence ID" value="NZ_CP010803.1"/>
</dbReference>
<sequence length="261" mass="28174">MSFAADWLTLREPADRAARDRGLVDKFARRVAANAAPLIIDIGCGTGSTLRSLSGDVGSVTEWLLLDNDPLLLEEAARLCGAGEPVTFRQHDLNDLGELPLDNAAMVTASALFDLCSEAFARAFAETLADRSVGLYAALNYDGRIEWTLPHPADDAILAAFNRHQQTDKGFGVALGPAATGRLATLFGGHGFQVETAISPWQLSRRDKALQKAFIEGFRQPLLEIGEPVDIEDWIAFRLAAIDRPDSHCTVGHVDLLALPA</sequence>
<keyword evidence="2" id="KW-0489">Methyltransferase</keyword>
<evidence type="ECO:0000313" key="3">
    <source>
        <dbReference type="Proteomes" id="UP000032611"/>
    </source>
</evidence>
<dbReference type="Proteomes" id="UP000032611">
    <property type="component" value="Chromosome"/>
</dbReference>
<dbReference type="GO" id="GO:0032259">
    <property type="term" value="P:methylation"/>
    <property type="evidence" value="ECO:0007669"/>
    <property type="project" value="UniProtKB-KW"/>
</dbReference>
<reference evidence="2 3" key="1">
    <citation type="journal article" date="2015" name="Genome Announc.">
        <title>Complete genome sequence of Martelella endophytica YC6887, which has antifungal activity associated with a halophyte.</title>
        <authorList>
            <person name="Khan A."/>
            <person name="Khan H."/>
            <person name="Chung E.J."/>
            <person name="Hossain M.T."/>
            <person name="Chung Y.R."/>
        </authorList>
    </citation>
    <scope>NUCLEOTIDE SEQUENCE [LARGE SCALE GENOMIC DNA]</scope>
    <source>
        <strain evidence="2">YC6887</strain>
    </source>
</reference>
<organism evidence="2 3">
    <name type="scientific">Martelella endophytica</name>
    <dbReference type="NCBI Taxonomy" id="1486262"/>
    <lineage>
        <taxon>Bacteria</taxon>
        <taxon>Pseudomonadati</taxon>
        <taxon>Pseudomonadota</taxon>
        <taxon>Alphaproteobacteria</taxon>
        <taxon>Hyphomicrobiales</taxon>
        <taxon>Aurantimonadaceae</taxon>
        <taxon>Martelella</taxon>
    </lineage>
</organism>
<evidence type="ECO:0000313" key="2">
    <source>
        <dbReference type="EMBL" id="AJY45905.1"/>
    </source>
</evidence>
<dbReference type="STRING" id="1486262.TM49_09840"/>
<dbReference type="EMBL" id="CP010803">
    <property type="protein sequence ID" value="AJY45905.1"/>
    <property type="molecule type" value="Genomic_DNA"/>
</dbReference>
<feature type="domain" description="Methyltransferase" evidence="1">
    <location>
        <begin position="39"/>
        <end position="126"/>
    </location>
</feature>
<dbReference type="PATRIC" id="fig|1486262.3.peg.2035"/>
<dbReference type="KEGG" id="mey:TM49_09840"/>
<keyword evidence="3" id="KW-1185">Reference proteome</keyword>
<dbReference type="HOGENOM" id="CLU_047561_0_0_5"/>
<gene>
    <name evidence="2" type="ORF">TM49_09840</name>
</gene>
<dbReference type="GO" id="GO:0008168">
    <property type="term" value="F:methyltransferase activity"/>
    <property type="evidence" value="ECO:0007669"/>
    <property type="project" value="UniProtKB-KW"/>
</dbReference>
<keyword evidence="2" id="KW-0808">Transferase</keyword>
<evidence type="ECO:0000259" key="1">
    <source>
        <dbReference type="Pfam" id="PF13649"/>
    </source>
</evidence>
<dbReference type="AlphaFoldDB" id="A0A0D5LPR3"/>
<proteinExistence type="predicted"/>
<dbReference type="Pfam" id="PF13649">
    <property type="entry name" value="Methyltransf_25"/>
    <property type="match status" value="1"/>
</dbReference>
<dbReference type="OrthoDB" id="7273451at2"/>
<dbReference type="InterPro" id="IPR041698">
    <property type="entry name" value="Methyltransf_25"/>
</dbReference>
<name>A0A0D5LPR3_MAREN</name>
<dbReference type="Gene3D" id="3.40.50.150">
    <property type="entry name" value="Vaccinia Virus protein VP39"/>
    <property type="match status" value="1"/>
</dbReference>